<reference evidence="2" key="1">
    <citation type="journal article" date="2023" name="G3 (Bethesda)">
        <title>A reference genome for the long-term kleptoplast-retaining sea slug Elysia crispata morphotype clarki.</title>
        <authorList>
            <person name="Eastman K.E."/>
            <person name="Pendleton A.L."/>
            <person name="Shaikh M.A."/>
            <person name="Suttiyut T."/>
            <person name="Ogas R."/>
            <person name="Tomko P."/>
            <person name="Gavelis G."/>
            <person name="Widhalm J.R."/>
            <person name="Wisecaver J.H."/>
        </authorList>
    </citation>
    <scope>NUCLEOTIDE SEQUENCE</scope>
    <source>
        <strain evidence="2">ECLA1</strain>
    </source>
</reference>
<dbReference type="InterPro" id="IPR029526">
    <property type="entry name" value="PGBD"/>
</dbReference>
<comment type="caution">
    <text evidence="2">The sequence shown here is derived from an EMBL/GenBank/DDBJ whole genome shotgun (WGS) entry which is preliminary data.</text>
</comment>
<organism evidence="2 3">
    <name type="scientific">Elysia crispata</name>
    <name type="common">lettuce slug</name>
    <dbReference type="NCBI Taxonomy" id="231223"/>
    <lineage>
        <taxon>Eukaryota</taxon>
        <taxon>Metazoa</taxon>
        <taxon>Spiralia</taxon>
        <taxon>Lophotrochozoa</taxon>
        <taxon>Mollusca</taxon>
        <taxon>Gastropoda</taxon>
        <taxon>Heterobranchia</taxon>
        <taxon>Euthyneura</taxon>
        <taxon>Panpulmonata</taxon>
        <taxon>Sacoglossa</taxon>
        <taxon>Placobranchoidea</taxon>
        <taxon>Plakobranchidae</taxon>
        <taxon>Elysia</taxon>
    </lineage>
</organism>
<keyword evidence="3" id="KW-1185">Reference proteome</keyword>
<name>A0AAE0YDX0_9GAST</name>
<evidence type="ECO:0000313" key="2">
    <source>
        <dbReference type="EMBL" id="KAK3741297.1"/>
    </source>
</evidence>
<evidence type="ECO:0000259" key="1">
    <source>
        <dbReference type="Pfam" id="PF13843"/>
    </source>
</evidence>
<evidence type="ECO:0000313" key="3">
    <source>
        <dbReference type="Proteomes" id="UP001283361"/>
    </source>
</evidence>
<feature type="domain" description="PiggyBac transposable element-derived protein" evidence="1">
    <location>
        <begin position="77"/>
        <end position="251"/>
    </location>
</feature>
<gene>
    <name evidence="2" type="ORF">RRG08_034343</name>
</gene>
<proteinExistence type="predicted"/>
<dbReference type="PANTHER" id="PTHR46599">
    <property type="entry name" value="PIGGYBAC TRANSPOSABLE ELEMENT-DERIVED PROTEIN 4"/>
    <property type="match status" value="1"/>
</dbReference>
<dbReference type="Pfam" id="PF13843">
    <property type="entry name" value="DDE_Tnp_1_7"/>
    <property type="match status" value="1"/>
</dbReference>
<sequence>MARFDTTTAHEMLMEFFDNDDSDEEEVLLDLEEVLTDQNGEIIRTEDIIQAPSNRIIEEDEDEGWLCASNPPLVEPFTGTSENMSLKRFESILWNFHINDNENDDGSDPLFKVRPFYSHLRQKYLDAYSPSQNLSFDEATCPYKGRLRFKVYNPMKPAKFGIKIYEVNESDTGYLLGMNVYTGSTEETPYHELVDLPDECSTTTKIVVGLLAYCGLLHKGHHVYLDNYYNSPELFNELTLLGTGACGHLMSQEIE</sequence>
<dbReference type="AlphaFoldDB" id="A0AAE0YDX0"/>
<dbReference type="PANTHER" id="PTHR46599:SF3">
    <property type="entry name" value="PIGGYBAC TRANSPOSABLE ELEMENT-DERIVED PROTEIN 4"/>
    <property type="match status" value="1"/>
</dbReference>
<dbReference type="EMBL" id="JAWDGP010006429">
    <property type="protein sequence ID" value="KAK3741297.1"/>
    <property type="molecule type" value="Genomic_DNA"/>
</dbReference>
<dbReference type="Proteomes" id="UP001283361">
    <property type="component" value="Unassembled WGS sequence"/>
</dbReference>
<protein>
    <recommendedName>
        <fullName evidence="1">PiggyBac transposable element-derived protein domain-containing protein</fullName>
    </recommendedName>
</protein>
<accession>A0AAE0YDX0</accession>